<sequence>DKSDFPSWFDDREKLDYVLSVEGGELWKRLIAAWIRQERRVGFGLNEKLGASLSSKNKPRILGDYFKWHHNPTKGDSVALPAFGNEVAAWWSSLQPEWRQKDELSPNDQNNYSYILAGGKKGVFLLILCLAWW</sequence>
<dbReference type="EMBL" id="WIUZ02000026">
    <property type="protein sequence ID" value="KAF9777935.1"/>
    <property type="molecule type" value="Genomic_DNA"/>
</dbReference>
<comment type="caution">
    <text evidence="1">The sequence shown here is derived from an EMBL/GenBank/DDBJ whole genome shotgun (WGS) entry which is preliminary data.</text>
</comment>
<evidence type="ECO:0000313" key="1">
    <source>
        <dbReference type="EMBL" id="KAF9777724.1"/>
    </source>
</evidence>
<reference evidence="1" key="1">
    <citation type="journal article" date="2020" name="Nat. Commun.">
        <title>Large-scale genome sequencing of mycorrhizal fungi provides insights into the early evolution of symbiotic traits.</title>
        <authorList>
            <person name="Miyauchi S."/>
            <person name="Kiss E."/>
            <person name="Kuo A."/>
            <person name="Drula E."/>
            <person name="Kohler A."/>
            <person name="Sanchez-Garcia M."/>
            <person name="Morin E."/>
            <person name="Andreopoulos B."/>
            <person name="Barry K.W."/>
            <person name="Bonito G."/>
            <person name="Buee M."/>
            <person name="Carver A."/>
            <person name="Chen C."/>
            <person name="Cichocki N."/>
            <person name="Clum A."/>
            <person name="Culley D."/>
            <person name="Crous P.W."/>
            <person name="Fauchery L."/>
            <person name="Girlanda M."/>
            <person name="Hayes R.D."/>
            <person name="Keri Z."/>
            <person name="LaButti K."/>
            <person name="Lipzen A."/>
            <person name="Lombard V."/>
            <person name="Magnuson J."/>
            <person name="Maillard F."/>
            <person name="Murat C."/>
            <person name="Nolan M."/>
            <person name="Ohm R.A."/>
            <person name="Pangilinan J."/>
            <person name="Pereira M.F."/>
            <person name="Perotto S."/>
            <person name="Peter M."/>
            <person name="Pfister S."/>
            <person name="Riley R."/>
            <person name="Sitrit Y."/>
            <person name="Stielow J.B."/>
            <person name="Szollosi G."/>
            <person name="Zifcakova L."/>
            <person name="Stursova M."/>
            <person name="Spatafora J.W."/>
            <person name="Tedersoo L."/>
            <person name="Vaario L.M."/>
            <person name="Yamada A."/>
            <person name="Yan M."/>
            <person name="Wang P."/>
            <person name="Xu J."/>
            <person name="Bruns T."/>
            <person name="Baldrian P."/>
            <person name="Vilgalys R."/>
            <person name="Dunand C."/>
            <person name="Henrissat B."/>
            <person name="Grigoriev I.V."/>
            <person name="Hibbett D."/>
            <person name="Nagy L.G."/>
            <person name="Martin F.M."/>
        </authorList>
    </citation>
    <scope>NUCLEOTIDE SEQUENCE</scope>
    <source>
        <strain evidence="1">UH-Tt-Lm1</strain>
    </source>
</reference>
<accession>A0A9P6H2T7</accession>
<gene>
    <name evidence="1" type="ORF">BJ322DRAFT_991805</name>
    <name evidence="2" type="ORF">BJ322DRAFT_992316</name>
</gene>
<organism evidence="1 3">
    <name type="scientific">Thelephora terrestris</name>
    <dbReference type="NCBI Taxonomy" id="56493"/>
    <lineage>
        <taxon>Eukaryota</taxon>
        <taxon>Fungi</taxon>
        <taxon>Dikarya</taxon>
        <taxon>Basidiomycota</taxon>
        <taxon>Agaricomycotina</taxon>
        <taxon>Agaricomycetes</taxon>
        <taxon>Thelephorales</taxon>
        <taxon>Thelephoraceae</taxon>
        <taxon>Thelephora</taxon>
    </lineage>
</organism>
<feature type="non-terminal residue" evidence="1">
    <location>
        <position position="1"/>
    </location>
</feature>
<name>A0A9P6H2T7_9AGAM</name>
<dbReference type="AlphaFoldDB" id="A0A9P6H2T7"/>
<protein>
    <submittedName>
        <fullName evidence="1">Uncharacterized protein</fullName>
    </submittedName>
</protein>
<evidence type="ECO:0000313" key="2">
    <source>
        <dbReference type="EMBL" id="KAF9777935.1"/>
    </source>
</evidence>
<dbReference type="OrthoDB" id="3250313at2759"/>
<reference evidence="1" key="2">
    <citation type="submission" date="2020-11" db="EMBL/GenBank/DDBJ databases">
        <authorList>
            <consortium name="DOE Joint Genome Institute"/>
            <person name="Kuo A."/>
            <person name="Miyauchi S."/>
            <person name="Kiss E."/>
            <person name="Drula E."/>
            <person name="Kohler A."/>
            <person name="Sanchez-Garcia M."/>
            <person name="Andreopoulos B."/>
            <person name="Barry K.W."/>
            <person name="Bonito G."/>
            <person name="Buee M."/>
            <person name="Carver A."/>
            <person name="Chen C."/>
            <person name="Cichocki N."/>
            <person name="Clum A."/>
            <person name="Culley D."/>
            <person name="Crous P.W."/>
            <person name="Fauchery L."/>
            <person name="Girlanda M."/>
            <person name="Hayes R."/>
            <person name="Keri Z."/>
            <person name="Labutti K."/>
            <person name="Lipzen A."/>
            <person name="Lombard V."/>
            <person name="Magnuson J."/>
            <person name="Maillard F."/>
            <person name="Morin E."/>
            <person name="Murat C."/>
            <person name="Nolan M."/>
            <person name="Ohm R."/>
            <person name="Pangilinan J."/>
            <person name="Pereira M."/>
            <person name="Perotto S."/>
            <person name="Peter M."/>
            <person name="Riley R."/>
            <person name="Sitrit Y."/>
            <person name="Stielow B."/>
            <person name="Szollosi G."/>
            <person name="Zifcakova L."/>
            <person name="Stursova M."/>
            <person name="Spatafora J.W."/>
            <person name="Tedersoo L."/>
            <person name="Vaario L.-M."/>
            <person name="Yamada A."/>
            <person name="Yan M."/>
            <person name="Wang P."/>
            <person name="Xu J."/>
            <person name="Bruns T."/>
            <person name="Baldrian P."/>
            <person name="Vilgalys R."/>
            <person name="Henrissat B."/>
            <person name="Grigoriev I.V."/>
            <person name="Hibbett D."/>
            <person name="Nagy L.G."/>
            <person name="Martin F.M."/>
        </authorList>
    </citation>
    <scope>NUCLEOTIDE SEQUENCE</scope>
    <source>
        <strain evidence="1">UH-Tt-Lm1</strain>
    </source>
</reference>
<keyword evidence="3" id="KW-1185">Reference proteome</keyword>
<feature type="non-terminal residue" evidence="1">
    <location>
        <position position="133"/>
    </location>
</feature>
<evidence type="ECO:0000313" key="3">
    <source>
        <dbReference type="Proteomes" id="UP000736335"/>
    </source>
</evidence>
<proteinExistence type="predicted"/>
<dbReference type="Proteomes" id="UP000736335">
    <property type="component" value="Unassembled WGS sequence"/>
</dbReference>
<dbReference type="EMBL" id="WIUZ02000028">
    <property type="protein sequence ID" value="KAF9777724.1"/>
    <property type="molecule type" value="Genomic_DNA"/>
</dbReference>